<evidence type="ECO:0000256" key="8">
    <source>
        <dbReference type="RuleBase" id="RU368092"/>
    </source>
</evidence>
<reference evidence="9 10" key="1">
    <citation type="submission" date="2016-10" db="EMBL/GenBank/DDBJ databases">
        <authorList>
            <person name="de Groot N.N."/>
        </authorList>
    </citation>
    <scope>NUCLEOTIDE SEQUENCE [LARGE SCALE GENOMIC DNA]</scope>
    <source>
        <strain evidence="9 10">Z108</strain>
    </source>
</reference>
<dbReference type="InterPro" id="IPR004789">
    <property type="entry name" value="Acetalactate_synth_ssu"/>
</dbReference>
<comment type="subunit">
    <text evidence="4 8">Dimer of large and small chains.</text>
</comment>
<dbReference type="UniPathway" id="UPA00049">
    <property type="reaction ID" value="UER00059"/>
</dbReference>
<dbReference type="CDD" id="cd04878">
    <property type="entry name" value="ACT_AHAS"/>
    <property type="match status" value="1"/>
</dbReference>
<organism evidence="9 10">
    <name type="scientific">Selenomonas ruminantium</name>
    <dbReference type="NCBI Taxonomy" id="971"/>
    <lineage>
        <taxon>Bacteria</taxon>
        <taxon>Bacillati</taxon>
        <taxon>Bacillota</taxon>
        <taxon>Negativicutes</taxon>
        <taxon>Selenomonadales</taxon>
        <taxon>Selenomonadaceae</taxon>
        <taxon>Selenomonas</taxon>
    </lineage>
</organism>
<evidence type="ECO:0000256" key="3">
    <source>
        <dbReference type="ARBA" id="ARBA00006341"/>
    </source>
</evidence>
<dbReference type="InterPro" id="IPR045865">
    <property type="entry name" value="ACT-like_dom_sf"/>
</dbReference>
<name>A0A1I3G0A8_SELRU</name>
<dbReference type="NCBIfam" id="TIGR00119">
    <property type="entry name" value="acolac_sm"/>
    <property type="match status" value="1"/>
</dbReference>
<dbReference type="GO" id="GO:0009099">
    <property type="term" value="P:L-valine biosynthetic process"/>
    <property type="evidence" value="ECO:0007669"/>
    <property type="project" value="UniProtKB-UniRule"/>
</dbReference>
<comment type="pathway">
    <text evidence="2 8">Amino-acid biosynthesis; L-valine biosynthesis; L-valine from pyruvate: step 1/4.</text>
</comment>
<dbReference type="AlphaFoldDB" id="A0A1I3G0A8"/>
<evidence type="ECO:0000256" key="7">
    <source>
        <dbReference type="ARBA" id="ARBA00048670"/>
    </source>
</evidence>
<evidence type="ECO:0000313" key="9">
    <source>
        <dbReference type="EMBL" id="SFI16732.1"/>
    </source>
</evidence>
<evidence type="ECO:0000256" key="5">
    <source>
        <dbReference type="ARBA" id="ARBA00022605"/>
    </source>
</evidence>
<dbReference type="EMBL" id="FOQK01000018">
    <property type="protein sequence ID" value="SFI16732.1"/>
    <property type="molecule type" value="Genomic_DNA"/>
</dbReference>
<dbReference type="InterPro" id="IPR027271">
    <property type="entry name" value="Acetolactate_synth/TF_NikR_C"/>
</dbReference>
<dbReference type="EC" id="2.2.1.6" evidence="8"/>
<protein>
    <recommendedName>
        <fullName evidence="8">Acetolactate synthase small subunit</fullName>
        <shortName evidence="8">AHAS</shortName>
        <shortName evidence="8">ALS</shortName>
        <ecNumber evidence="8">2.2.1.6</ecNumber>
    </recommendedName>
    <alternativeName>
        <fullName evidence="8">Acetohydroxy-acid synthase small subunit</fullName>
    </alternativeName>
</protein>
<keyword evidence="6 8" id="KW-0100">Branched-chain amino acid biosynthesis</keyword>
<evidence type="ECO:0000256" key="1">
    <source>
        <dbReference type="ARBA" id="ARBA00004974"/>
    </source>
</evidence>
<dbReference type="Gene3D" id="3.30.70.260">
    <property type="match status" value="1"/>
</dbReference>
<dbReference type="GO" id="GO:0009097">
    <property type="term" value="P:isoleucine biosynthetic process"/>
    <property type="evidence" value="ECO:0007669"/>
    <property type="project" value="UniProtKB-UniRule"/>
</dbReference>
<comment type="catalytic activity">
    <reaction evidence="7 8">
        <text>2 pyruvate + H(+) = (2S)-2-acetolactate + CO2</text>
        <dbReference type="Rhea" id="RHEA:25249"/>
        <dbReference type="ChEBI" id="CHEBI:15361"/>
        <dbReference type="ChEBI" id="CHEBI:15378"/>
        <dbReference type="ChEBI" id="CHEBI:16526"/>
        <dbReference type="ChEBI" id="CHEBI:58476"/>
        <dbReference type="EC" id="2.2.1.6"/>
    </reaction>
</comment>
<evidence type="ECO:0000256" key="6">
    <source>
        <dbReference type="ARBA" id="ARBA00023304"/>
    </source>
</evidence>
<accession>A0A1I3G0A8</accession>
<proteinExistence type="inferred from homology"/>
<dbReference type="InterPro" id="IPR039557">
    <property type="entry name" value="AHAS_ACT"/>
</dbReference>
<dbReference type="InterPro" id="IPR019455">
    <property type="entry name" value="Acetolactate_synth_ssu_C"/>
</dbReference>
<evidence type="ECO:0000256" key="4">
    <source>
        <dbReference type="ARBA" id="ARBA00011744"/>
    </source>
</evidence>
<dbReference type="GO" id="GO:1990610">
    <property type="term" value="F:acetolactate synthase regulator activity"/>
    <property type="evidence" value="ECO:0007669"/>
    <property type="project" value="UniProtKB-UniRule"/>
</dbReference>
<keyword evidence="8" id="KW-0808">Transferase</keyword>
<keyword evidence="5 8" id="KW-0028">Amino-acid biosynthesis</keyword>
<dbReference type="PANTHER" id="PTHR30239">
    <property type="entry name" value="ACETOLACTATE SYNTHASE SMALL SUBUNIT"/>
    <property type="match status" value="1"/>
</dbReference>
<dbReference type="GO" id="GO:0003984">
    <property type="term" value="F:acetolactate synthase activity"/>
    <property type="evidence" value="ECO:0007669"/>
    <property type="project" value="UniProtKB-UniRule"/>
</dbReference>
<dbReference type="InterPro" id="IPR002912">
    <property type="entry name" value="ACT_dom"/>
</dbReference>
<dbReference type="Pfam" id="PF10369">
    <property type="entry name" value="ALS_ss_C"/>
    <property type="match status" value="1"/>
</dbReference>
<comment type="similarity">
    <text evidence="3 8">Belongs to the acetolactate synthase small subunit family.</text>
</comment>
<dbReference type="PROSITE" id="PS51671">
    <property type="entry name" value="ACT"/>
    <property type="match status" value="1"/>
</dbReference>
<dbReference type="SUPFAM" id="SSF55021">
    <property type="entry name" value="ACT-like"/>
    <property type="match status" value="2"/>
</dbReference>
<dbReference type="PANTHER" id="PTHR30239:SF0">
    <property type="entry name" value="ACETOLACTATE SYNTHASE SMALL SUBUNIT 1, CHLOROPLASTIC"/>
    <property type="match status" value="1"/>
</dbReference>
<comment type="pathway">
    <text evidence="1 8">Amino-acid biosynthesis; L-isoleucine biosynthesis; L-isoleucine from 2-oxobutanoate: step 1/4.</text>
</comment>
<dbReference type="Gene3D" id="3.30.70.1150">
    <property type="entry name" value="ACT-like. Chain A, domain 2"/>
    <property type="match status" value="1"/>
</dbReference>
<dbReference type="InterPro" id="IPR054480">
    <property type="entry name" value="AHAS_small-like_ACT"/>
</dbReference>
<dbReference type="FunFam" id="3.30.70.1150:FF:000001">
    <property type="entry name" value="Acetolactate synthase small subunit"/>
    <property type="match status" value="1"/>
</dbReference>
<evidence type="ECO:0000313" key="10">
    <source>
        <dbReference type="Proteomes" id="UP000183639"/>
    </source>
</evidence>
<comment type="function">
    <text evidence="8">Catalyzes the conversion of 2 pyruvate molecules into acetolactate in the first common step of the biosynthetic pathway of the branched-amino acids such as leucine, isoleucine, and valine.</text>
</comment>
<dbReference type="NCBIfam" id="NF008864">
    <property type="entry name" value="PRK11895.1"/>
    <property type="match status" value="1"/>
</dbReference>
<evidence type="ECO:0000256" key="2">
    <source>
        <dbReference type="ARBA" id="ARBA00005025"/>
    </source>
</evidence>
<dbReference type="UniPathway" id="UPA00047">
    <property type="reaction ID" value="UER00055"/>
</dbReference>
<dbReference type="Proteomes" id="UP000183639">
    <property type="component" value="Unassembled WGS sequence"/>
</dbReference>
<gene>
    <name evidence="9" type="ORF">SAMN04487861_11857</name>
</gene>
<sequence length="167" mass="18446">MMKKYLLAVLVDNKPGVLTHVSGLISRRAFNIESISAGYTEEPEVTRINIVVSVESENELDQVVTQLSKLIDVIKIVNLSKVESIERELVMIKVKAGRKNRADIINIVEIFRAKIVDVGPEDVVVELTGSQSKIDGIIEVLSEYEILEIARTGAIALSRGPVPVKHM</sequence>
<dbReference type="Pfam" id="PF22629">
    <property type="entry name" value="ACT_AHAS_ss"/>
    <property type="match status" value="1"/>
</dbReference>
<dbReference type="GO" id="GO:0005829">
    <property type="term" value="C:cytosol"/>
    <property type="evidence" value="ECO:0007669"/>
    <property type="project" value="TreeGrafter"/>
</dbReference>